<dbReference type="GO" id="GO:0005886">
    <property type="term" value="C:plasma membrane"/>
    <property type="evidence" value="ECO:0007669"/>
    <property type="project" value="UniProtKB-SubCell"/>
</dbReference>
<evidence type="ECO:0000256" key="4">
    <source>
        <dbReference type="ARBA" id="ARBA00023136"/>
    </source>
</evidence>
<keyword evidence="8" id="KW-1185">Reference proteome</keyword>
<reference evidence="7 8" key="1">
    <citation type="submission" date="2015-06" db="EMBL/GenBank/DDBJ databases">
        <title>Talaromyces atroroseus IBT 11181 draft genome.</title>
        <authorList>
            <person name="Rasmussen K.B."/>
            <person name="Rasmussen S."/>
            <person name="Petersen B."/>
            <person name="Sicheritz-Ponten T."/>
            <person name="Mortensen U.H."/>
            <person name="Thrane U."/>
        </authorList>
    </citation>
    <scope>NUCLEOTIDE SEQUENCE [LARGE SCALE GENOMIC DNA]</scope>
    <source>
        <strain evidence="7 8">IBT 11181</strain>
    </source>
</reference>
<accession>A0A1Q5QCD4</accession>
<feature type="compositionally biased region" description="Basic residues" evidence="5">
    <location>
        <begin position="73"/>
        <end position="87"/>
    </location>
</feature>
<dbReference type="Pfam" id="PF01544">
    <property type="entry name" value="CorA"/>
    <property type="match status" value="1"/>
</dbReference>
<dbReference type="Gene3D" id="1.20.58.340">
    <property type="entry name" value="Magnesium transport protein CorA, transmembrane region"/>
    <property type="match status" value="1"/>
</dbReference>
<dbReference type="GO" id="GO:0015095">
    <property type="term" value="F:magnesium ion transmembrane transporter activity"/>
    <property type="evidence" value="ECO:0007669"/>
    <property type="project" value="TreeGrafter"/>
</dbReference>
<dbReference type="SUPFAM" id="SSF144083">
    <property type="entry name" value="Magnesium transport protein CorA, transmembrane region"/>
    <property type="match status" value="1"/>
</dbReference>
<evidence type="ECO:0000256" key="2">
    <source>
        <dbReference type="ARBA" id="ARBA00022692"/>
    </source>
</evidence>
<feature type="transmembrane region" description="Helical" evidence="6">
    <location>
        <begin position="596"/>
        <end position="617"/>
    </location>
</feature>
<dbReference type="Proteomes" id="UP000214365">
    <property type="component" value="Unassembled WGS sequence"/>
</dbReference>
<feature type="region of interest" description="Disordered" evidence="5">
    <location>
        <begin position="311"/>
        <end position="354"/>
    </location>
</feature>
<feature type="region of interest" description="Disordered" evidence="5">
    <location>
        <begin position="1"/>
        <end position="106"/>
    </location>
</feature>
<organism evidence="7 8">
    <name type="scientific">Talaromyces atroroseus</name>
    <dbReference type="NCBI Taxonomy" id="1441469"/>
    <lineage>
        <taxon>Eukaryota</taxon>
        <taxon>Fungi</taxon>
        <taxon>Dikarya</taxon>
        <taxon>Ascomycota</taxon>
        <taxon>Pezizomycotina</taxon>
        <taxon>Eurotiomycetes</taxon>
        <taxon>Eurotiomycetidae</taxon>
        <taxon>Eurotiales</taxon>
        <taxon>Trichocomaceae</taxon>
        <taxon>Talaromyces</taxon>
        <taxon>Talaromyces sect. Trachyspermi</taxon>
    </lineage>
</organism>
<dbReference type="PANTHER" id="PTHR46494">
    <property type="entry name" value="CORA FAMILY METAL ION TRANSPORTER (EUROFUNG)"/>
    <property type="match status" value="1"/>
</dbReference>
<feature type="region of interest" description="Disordered" evidence="5">
    <location>
        <begin position="807"/>
        <end position="870"/>
    </location>
</feature>
<dbReference type="InterPro" id="IPR002523">
    <property type="entry name" value="MgTranspt_CorA/ZnTranspt_ZntB"/>
</dbReference>
<feature type="region of interest" description="Disordered" evidence="5">
    <location>
        <begin position="882"/>
        <end position="927"/>
    </location>
</feature>
<dbReference type="GO" id="GO:0050897">
    <property type="term" value="F:cobalt ion binding"/>
    <property type="evidence" value="ECO:0007669"/>
    <property type="project" value="TreeGrafter"/>
</dbReference>
<dbReference type="GO" id="GO:0000287">
    <property type="term" value="F:magnesium ion binding"/>
    <property type="evidence" value="ECO:0007669"/>
    <property type="project" value="TreeGrafter"/>
</dbReference>
<dbReference type="AlphaFoldDB" id="A0A1Q5QCD4"/>
<dbReference type="EMBL" id="LFMY01000002">
    <property type="protein sequence ID" value="OKL63593.1"/>
    <property type="molecule type" value="Genomic_DNA"/>
</dbReference>
<evidence type="ECO:0000313" key="7">
    <source>
        <dbReference type="EMBL" id="OKL63593.1"/>
    </source>
</evidence>
<evidence type="ECO:0000256" key="3">
    <source>
        <dbReference type="ARBA" id="ARBA00022989"/>
    </source>
</evidence>
<protein>
    <submittedName>
        <fullName evidence="7">Uncharacterized protein</fullName>
    </submittedName>
</protein>
<evidence type="ECO:0000256" key="5">
    <source>
        <dbReference type="SAM" id="MobiDB-lite"/>
    </source>
</evidence>
<keyword evidence="2 6" id="KW-0812">Transmembrane</keyword>
<gene>
    <name evidence="7" type="ORF">UA08_02012</name>
</gene>
<feature type="compositionally biased region" description="Polar residues" evidence="5">
    <location>
        <begin position="311"/>
        <end position="323"/>
    </location>
</feature>
<keyword evidence="4 6" id="KW-0472">Membrane</keyword>
<evidence type="ECO:0000256" key="6">
    <source>
        <dbReference type="SAM" id="Phobius"/>
    </source>
</evidence>
<dbReference type="InterPro" id="IPR045863">
    <property type="entry name" value="CorA_TM1_TM2"/>
</dbReference>
<keyword evidence="3 6" id="KW-1133">Transmembrane helix</keyword>
<comment type="subcellular location">
    <subcellularLocation>
        <location evidence="1">Cell membrane</location>
        <topology evidence="1">Multi-pass membrane protein</topology>
    </subcellularLocation>
</comment>
<dbReference type="PANTHER" id="PTHR46494:SF1">
    <property type="entry name" value="CORA FAMILY METAL ION TRANSPORTER (EUROFUNG)"/>
    <property type="match status" value="1"/>
</dbReference>
<feature type="transmembrane region" description="Helical" evidence="6">
    <location>
        <begin position="563"/>
        <end position="584"/>
    </location>
</feature>
<dbReference type="STRING" id="1441469.A0A1Q5QCD4"/>
<proteinExistence type="predicted"/>
<comment type="caution">
    <text evidence="7">The sequence shown here is derived from an EMBL/GenBank/DDBJ whole genome shotgun (WGS) entry which is preliminary data.</text>
</comment>
<name>A0A1Q5QCD4_TALAT</name>
<feature type="compositionally biased region" description="Basic and acidic residues" evidence="5">
    <location>
        <begin position="40"/>
        <end position="59"/>
    </location>
</feature>
<dbReference type="RefSeq" id="XP_020123714.1">
    <property type="nucleotide sequence ID" value="XM_020261739.1"/>
</dbReference>
<evidence type="ECO:0000256" key="1">
    <source>
        <dbReference type="ARBA" id="ARBA00004651"/>
    </source>
</evidence>
<dbReference type="GeneID" id="31001767"/>
<evidence type="ECO:0000313" key="8">
    <source>
        <dbReference type="Proteomes" id="UP000214365"/>
    </source>
</evidence>
<sequence>MADIPAWQAPPLTVTASSSPTETRRQDTGFADEKDEDRDDSQSRISDHIETPRRNKDRDDDSDDDSDEDDRRKKNKNRKEKKKKKRRTQDSDAGENTTGKRRNAYRRYLQDPGLKWHKEYSALDVKSGRVLMIDYARSGGKTDKSRSHMRKVSAQEVFNIHALHKFYRTQQGVTAATEPPAMRVIHVQNADWAVPFLLRKFNIASRSSHDENVGADFGRYLQYKKPEIRGGKPFLVGKTWRVQYDPFRGVNKTSFGLDYMKGFSVRRGNRAREESEIDRVMQLNDFDDNDEPIYSHDVYAQRLSCYIQHRQAPSENNSLSRDQSPPRRRNFYPPDAFGAGDNKDDDPANGPFKNKQYRVRNYDNGNVIIIFDNSFSGSFDDTLIPARRELECRWRRLPFLLAFESRDPIEDDDNADNADAKLALNCSKSILSDIFKALAMNWAVFLDHAVTHMNILEDKVYDRPDDESRAPELWVNSSAWLKVEKLVNVHISVMQEMKARLHELTDDVDSEDNWLEDSPGDFERLTNMVTEDLTKPTESLISLLYQSVSIRDSRHSLELGLSMWRLSWITFVFLPLTFIVGFFGMNVDTFQNNPSIKWYFIAAIPFMVGVIGFYFFIKRGSSYSRPSPHERAVYESFFQQMAATNPTLWSRNGPRDYVHVDGRIARMKWSLIKHWIRRTNLNSSNNNSSNSMTVAATSAAAALTSDAEDTISGRALLQGDGLGTLSRIQRYLTRRWTRQISRRATTTMETTDTEMGLMNLNSDFEDLTSISGDERFSGDHTTTAPHNDDNFHSIGEGLTEIAGILSAPAAPTSGHPGVFSSSSAPSSVDHDQDHTNITTHLTVPGALARTVSSSAAEPHDASTDTPISNPMSHVIVAAALSRQHRQRLRSSSSPSSSARRPHSSGSSPGRTSRTSGMLVEEEDAEWLNERGRKGKDWFWRRSLSSRGSSGERD</sequence>
<dbReference type="OrthoDB" id="194358at2759"/>
<feature type="compositionally biased region" description="Low complexity" evidence="5">
    <location>
        <begin position="889"/>
        <end position="915"/>
    </location>
</feature>
<dbReference type="GO" id="GO:0015087">
    <property type="term" value="F:cobalt ion transmembrane transporter activity"/>
    <property type="evidence" value="ECO:0007669"/>
    <property type="project" value="TreeGrafter"/>
</dbReference>